<evidence type="ECO:0000313" key="2">
    <source>
        <dbReference type="EMBL" id="MBS3059072.1"/>
    </source>
</evidence>
<gene>
    <name evidence="2" type="ORF">J4224_01460</name>
</gene>
<name>A0A8T4KZL0_9ARCH</name>
<keyword evidence="1" id="KW-0472">Membrane</keyword>
<evidence type="ECO:0000313" key="3">
    <source>
        <dbReference type="Proteomes" id="UP000683213"/>
    </source>
</evidence>
<keyword evidence="1" id="KW-0812">Transmembrane</keyword>
<feature type="transmembrane region" description="Helical" evidence="1">
    <location>
        <begin position="136"/>
        <end position="157"/>
    </location>
</feature>
<comment type="caution">
    <text evidence="2">The sequence shown here is derived from an EMBL/GenBank/DDBJ whole genome shotgun (WGS) entry which is preliminary data.</text>
</comment>
<accession>A0A8T4KZL0</accession>
<reference evidence="2" key="1">
    <citation type="submission" date="2021-03" db="EMBL/GenBank/DDBJ databases">
        <authorList>
            <person name="Jaffe A."/>
        </authorList>
    </citation>
    <scope>NUCLEOTIDE SEQUENCE</scope>
    <source>
        <strain evidence="2">RIFCSPHIGHO2_01_FULL_GW2011_AR10_43_9</strain>
    </source>
</reference>
<feature type="transmembrane region" description="Helical" evidence="1">
    <location>
        <begin position="109"/>
        <end position="130"/>
    </location>
</feature>
<protein>
    <submittedName>
        <fullName evidence="2">Uncharacterized protein</fullName>
    </submittedName>
</protein>
<dbReference type="Proteomes" id="UP000683213">
    <property type="component" value="Unassembled WGS sequence"/>
</dbReference>
<feature type="transmembrane region" description="Helical" evidence="1">
    <location>
        <begin position="61"/>
        <end position="85"/>
    </location>
</feature>
<evidence type="ECO:0000256" key="1">
    <source>
        <dbReference type="SAM" id="Phobius"/>
    </source>
</evidence>
<dbReference type="AlphaFoldDB" id="A0A8T4KZL0"/>
<keyword evidence="1" id="KW-1133">Transmembrane helix</keyword>
<proteinExistence type="predicted"/>
<sequence>MVAKLVSRVLKHYSDNFITVLGFAMLLVFVLLFLQLPSNFLSSGSIMLEFSILSENLLESAVLLLSVIVFLLIYSAFVALIVFAVRKDFGKVKLYYYLNEKVYSFAKRYFLFNLGFSAALFVLLSAFVYLSAPEALTAFVLFVVAALFIFVPQSIVVDEGSI</sequence>
<reference evidence="2" key="2">
    <citation type="submission" date="2021-05" db="EMBL/GenBank/DDBJ databases">
        <title>Protein family content uncovers lineage relationships and bacterial pathway maintenance mechanisms in DPANN archaea.</title>
        <authorList>
            <person name="Castelle C.J."/>
            <person name="Meheust R."/>
            <person name="Jaffe A.L."/>
            <person name="Seitz K."/>
            <person name="Gong X."/>
            <person name="Baker B.J."/>
            <person name="Banfield J.F."/>
        </authorList>
    </citation>
    <scope>NUCLEOTIDE SEQUENCE</scope>
    <source>
        <strain evidence="2">RIFCSPHIGHO2_01_FULL_GW2011_AR10_43_9</strain>
    </source>
</reference>
<dbReference type="EMBL" id="JAGVWF010000020">
    <property type="protein sequence ID" value="MBS3059072.1"/>
    <property type="molecule type" value="Genomic_DNA"/>
</dbReference>
<organism evidence="2 3">
    <name type="scientific">Candidatus Iainarchaeum sp</name>
    <dbReference type="NCBI Taxonomy" id="3101447"/>
    <lineage>
        <taxon>Archaea</taxon>
        <taxon>Candidatus Iainarchaeota</taxon>
        <taxon>Candidatus Iainarchaeia</taxon>
        <taxon>Candidatus Iainarchaeales</taxon>
        <taxon>Candidatus Iainarchaeaceae</taxon>
        <taxon>Candidatus Iainarchaeum</taxon>
    </lineage>
</organism>
<feature type="transmembrane region" description="Helical" evidence="1">
    <location>
        <begin position="20"/>
        <end position="41"/>
    </location>
</feature>